<comment type="catalytic activity">
    <reaction evidence="1 11">
        <text>Endonucleolytic cleavage of DNA to give random double-stranded fragments with terminal 5'-phosphates, ATP is simultaneously hydrolyzed.</text>
        <dbReference type="EC" id="3.1.21.3"/>
    </reaction>
</comment>
<keyword evidence="7" id="KW-0255">Endonuclease</keyword>
<dbReference type="CDD" id="cd18800">
    <property type="entry name" value="SF2_C_EcoR124I-like"/>
    <property type="match status" value="1"/>
</dbReference>
<dbReference type="InterPro" id="IPR014001">
    <property type="entry name" value="Helicase_ATP-bd"/>
</dbReference>
<dbReference type="GO" id="GO:0005524">
    <property type="term" value="F:ATP binding"/>
    <property type="evidence" value="ECO:0007669"/>
    <property type="project" value="UniProtKB-KW"/>
</dbReference>
<keyword evidence="8 11" id="KW-0378">Hydrolase</keyword>
<dbReference type="GO" id="GO:0003677">
    <property type="term" value="F:DNA binding"/>
    <property type="evidence" value="ECO:0007669"/>
    <property type="project" value="UniProtKB-KW"/>
</dbReference>
<accession>A0A139PP48</accession>
<dbReference type="PANTHER" id="PTHR30195:SF16">
    <property type="entry name" value="TYPE I RESTRICTION ENZYME ENDONUCLEASE SUBUNIT"/>
    <property type="match status" value="1"/>
</dbReference>
<comment type="subunit">
    <text evidence="3 11">The type I restriction/modification system is composed of three polypeptides R, M and S.</text>
</comment>
<feature type="domain" description="Helicase ATP-binding" evidence="12">
    <location>
        <begin position="283"/>
        <end position="454"/>
    </location>
</feature>
<dbReference type="InterPro" id="IPR004473">
    <property type="entry name" value="Restrct_endonuc_typeI_HsdR"/>
</dbReference>
<keyword evidence="6 11" id="KW-0680">Restriction system</keyword>
<evidence type="ECO:0000256" key="8">
    <source>
        <dbReference type="ARBA" id="ARBA00022801"/>
    </source>
</evidence>
<dbReference type="Pfam" id="PF12008">
    <property type="entry name" value="EcoR124_C"/>
    <property type="match status" value="1"/>
</dbReference>
<dbReference type="GO" id="GO:0009307">
    <property type="term" value="P:DNA restriction-modification system"/>
    <property type="evidence" value="ECO:0007669"/>
    <property type="project" value="UniProtKB-KW"/>
</dbReference>
<keyword evidence="10 11" id="KW-0238">DNA-binding</keyword>
<dbReference type="Gene3D" id="3.90.1570.50">
    <property type="match status" value="1"/>
</dbReference>
<dbReference type="InterPro" id="IPR055180">
    <property type="entry name" value="HsdR_RecA-like_helicase_dom_2"/>
</dbReference>
<dbReference type="GO" id="GO:0009035">
    <property type="term" value="F:type I site-specific deoxyribonuclease activity"/>
    <property type="evidence" value="ECO:0007669"/>
    <property type="project" value="UniProtKB-EC"/>
</dbReference>
<dbReference type="SMART" id="SM00487">
    <property type="entry name" value="DEXDc"/>
    <property type="match status" value="1"/>
</dbReference>
<keyword evidence="4" id="KW-0540">Nuclease</keyword>
<dbReference type="PROSITE" id="PS51192">
    <property type="entry name" value="HELICASE_ATP_BIND_1"/>
    <property type="match status" value="1"/>
</dbReference>
<dbReference type="Proteomes" id="UP000070053">
    <property type="component" value="Unassembled WGS sequence"/>
</dbReference>
<evidence type="ECO:0000256" key="6">
    <source>
        <dbReference type="ARBA" id="ARBA00022747"/>
    </source>
</evidence>
<dbReference type="CDD" id="cd22332">
    <property type="entry name" value="HsdR_N"/>
    <property type="match status" value="1"/>
</dbReference>
<evidence type="ECO:0000256" key="11">
    <source>
        <dbReference type="RuleBase" id="RU364115"/>
    </source>
</evidence>
<dbReference type="InterPro" id="IPR027417">
    <property type="entry name" value="P-loop_NTPase"/>
</dbReference>
<dbReference type="PATRIC" id="fig|1303.81.peg.653"/>
<evidence type="ECO:0000259" key="12">
    <source>
        <dbReference type="PROSITE" id="PS51192"/>
    </source>
</evidence>
<dbReference type="SUPFAM" id="SSF52540">
    <property type="entry name" value="P-loop containing nucleoside triphosphate hydrolases"/>
    <property type="match status" value="2"/>
</dbReference>
<dbReference type="Pfam" id="PF04313">
    <property type="entry name" value="HSDR_N"/>
    <property type="match status" value="1"/>
</dbReference>
<protein>
    <recommendedName>
        <fullName evidence="11">Type I restriction enzyme endonuclease subunit</fullName>
        <shortName evidence="11">R protein</shortName>
        <ecNumber evidence="11">3.1.21.3</ecNumber>
    </recommendedName>
    <alternativeName>
        <fullName evidence="11">Type-1 restriction enzyme R protein</fullName>
    </alternativeName>
</protein>
<comment type="similarity">
    <text evidence="2 11">Belongs to the HsdR family.</text>
</comment>
<evidence type="ECO:0000256" key="1">
    <source>
        <dbReference type="ARBA" id="ARBA00000851"/>
    </source>
</evidence>
<evidence type="ECO:0000256" key="10">
    <source>
        <dbReference type="ARBA" id="ARBA00023125"/>
    </source>
</evidence>
<dbReference type="EC" id="3.1.21.3" evidence="11"/>
<gene>
    <name evidence="13" type="ORF">SORDD21_00523</name>
</gene>
<keyword evidence="5 11" id="KW-0547">Nucleotide-binding</keyword>
<reference evidence="13 14" key="1">
    <citation type="submission" date="2016-01" db="EMBL/GenBank/DDBJ databases">
        <title>Highly variable Streptococcus oralis are common among viridans streptococci isolated from primates.</title>
        <authorList>
            <person name="Denapaite D."/>
            <person name="Rieger M."/>
            <person name="Koendgen S."/>
            <person name="Brueckner R."/>
            <person name="Ochigava I."/>
            <person name="Kappeler P."/>
            <person name="Maetz-Rensing K."/>
            <person name="Leendertz F."/>
            <person name="Hakenbeck R."/>
        </authorList>
    </citation>
    <scope>NUCLEOTIDE SEQUENCE [LARGE SCALE GENOMIC DNA]</scope>
    <source>
        <strain evidence="13 14">DD21</strain>
    </source>
</reference>
<dbReference type="InterPro" id="IPR051268">
    <property type="entry name" value="Type-I_R_enzyme_R_subunit"/>
</dbReference>
<dbReference type="PANTHER" id="PTHR30195">
    <property type="entry name" value="TYPE I SITE-SPECIFIC DEOXYRIBONUCLEASE PROTEIN SUBUNIT M AND R"/>
    <property type="match status" value="1"/>
</dbReference>
<name>A0A139PP48_STROR</name>
<evidence type="ECO:0000256" key="7">
    <source>
        <dbReference type="ARBA" id="ARBA00022759"/>
    </source>
</evidence>
<dbReference type="InterPro" id="IPR040980">
    <property type="entry name" value="SWI2_SNF2"/>
</dbReference>
<evidence type="ECO:0000256" key="2">
    <source>
        <dbReference type="ARBA" id="ARBA00008598"/>
    </source>
</evidence>
<evidence type="ECO:0000313" key="13">
    <source>
        <dbReference type="EMBL" id="KXT92078.1"/>
    </source>
</evidence>
<evidence type="ECO:0000313" key="14">
    <source>
        <dbReference type="Proteomes" id="UP000070053"/>
    </source>
</evidence>
<evidence type="ECO:0000256" key="3">
    <source>
        <dbReference type="ARBA" id="ARBA00011296"/>
    </source>
</evidence>
<dbReference type="EMBL" id="LQZP01000150">
    <property type="protein sequence ID" value="KXT92078.1"/>
    <property type="molecule type" value="Genomic_DNA"/>
</dbReference>
<dbReference type="InterPro" id="IPR007409">
    <property type="entry name" value="Restrct_endonuc_type1_HsdR_N"/>
</dbReference>
<sequence length="1041" mass="120290">MTVFSKEADFEQALIEVLFTKGWEKEILYYPTEQDLIENWAKILFDNNRERDRLNDQPLTDGEMAQILEQIENLRTPLKLNGFINGGSVSVKRDNPADPEHFGKEISLKIYNRKEIAAGSSRYQIARQPQFPTKSPILHDRRGDLMLLINGMPVFHLELKRNGVPVSQATAQIEKYAREGIFTGLFSLVQIFVAMEPNETVYFANPGPDGRFNPDYYFHWEDFNNELINNWKDIAVYLLSIPMAHQLIGYYTIADQSDGILKVLRSYQYYAVAAISDRVAKNKWADRNQLGGFIWHTTGSGKTMTSFKAAQLIANSKDADKVIFLLDRIELGTQSIKEYRGFAEERESVQETKNTTMLKTRLKSKSPENTLIVTSIQKMSNIKEEDGMTNAELEEMRKNRIVFIIDEAHRSTFGEMMITIKETFPQALFFGFTGTPIKKENERKKNTTTSIFGQELHHYTIADGIRDKNVLGFDPYKVLIYKDREIREKVALDQANASSVEEAVSKPEKSKVYYHFMDGSKVKMAGFMNRKEKYIKGIEDYIPKNQYLTPDYQKAVAKDICDNWLTLSRNGKFHAIFATSSIQEAISYYRLLKAIKPELRVTALFDPNVDNSDDFDFKEDALVEILTDYEKQYGQLYTLASHDRFKKDVSNRLAHKHQHKWIEREPEKQLDLLIVVNQMLTGFDSKWVNTLYVDQLMKDELIIQAFSRTNRIFGEDKPFGTIRYYRKPHTMERNIEDAVQLYSGDSPVELFVNKLDQNLVMLNALFYQIREIFESSGVENFEKLPAERSEKAKFAKLFNSFNDYLEAARIQGFKWSKLHYEISKGAGKKKSVVDVVCDETTYNILVIRYKELMSNGGGGKGPGDVPFDLSTSIIEIDTGMIDFDYMNSRFQKYIKALGTEESESLLNELHKTFATLTQEEQKIANLILHDIQNGEIEVDSTLTLRDYINDYQVQIHYDRIKRLSDTFGLDEELLRQMMSMKLTEITLNEFGRFDLLKNSVDKQKAKSYFENITGETLIPFKVNVKTSDLLKRFILEGGFEV</sequence>
<comment type="caution">
    <text evidence="13">The sequence shown here is derived from an EMBL/GenBank/DDBJ whole genome shotgun (WGS) entry which is preliminary data.</text>
</comment>
<keyword evidence="9 11" id="KW-0067">ATP-binding</keyword>
<evidence type="ECO:0000256" key="5">
    <source>
        <dbReference type="ARBA" id="ARBA00022741"/>
    </source>
</evidence>
<proteinExistence type="inferred from homology"/>
<dbReference type="Pfam" id="PF18766">
    <property type="entry name" value="SWI2_SNF2"/>
    <property type="match status" value="1"/>
</dbReference>
<dbReference type="Pfam" id="PF22679">
    <property type="entry name" value="T1R_D3-like"/>
    <property type="match status" value="1"/>
</dbReference>
<dbReference type="Gene3D" id="3.40.50.300">
    <property type="entry name" value="P-loop containing nucleotide triphosphate hydrolases"/>
    <property type="match status" value="2"/>
</dbReference>
<dbReference type="NCBIfam" id="TIGR00348">
    <property type="entry name" value="hsdR"/>
    <property type="match status" value="1"/>
</dbReference>
<organism evidence="13 14">
    <name type="scientific">Streptococcus oralis</name>
    <dbReference type="NCBI Taxonomy" id="1303"/>
    <lineage>
        <taxon>Bacteria</taxon>
        <taxon>Bacillati</taxon>
        <taxon>Bacillota</taxon>
        <taxon>Bacilli</taxon>
        <taxon>Lactobacillales</taxon>
        <taxon>Streptococcaceae</taxon>
        <taxon>Streptococcus</taxon>
    </lineage>
</organism>
<evidence type="ECO:0000256" key="9">
    <source>
        <dbReference type="ARBA" id="ARBA00022840"/>
    </source>
</evidence>
<dbReference type="InterPro" id="IPR022625">
    <property type="entry name" value="TypeI_RM_Rsu_C"/>
</dbReference>
<evidence type="ECO:0000256" key="4">
    <source>
        <dbReference type="ARBA" id="ARBA00022722"/>
    </source>
</evidence>
<comment type="function">
    <text evidence="11">Subunit R is required for both nuclease and ATPase activities, but not for modification.</text>
</comment>
<dbReference type="AlphaFoldDB" id="A0A139PP48"/>
<dbReference type="OrthoDB" id="9758243at2"/>